<dbReference type="Proteomes" id="UP000294689">
    <property type="component" value="Unassembled WGS sequence"/>
</dbReference>
<organism evidence="1 2">
    <name type="scientific">Gelidibacter sediminis</name>
    <dbReference type="NCBI Taxonomy" id="1608710"/>
    <lineage>
        <taxon>Bacteria</taxon>
        <taxon>Pseudomonadati</taxon>
        <taxon>Bacteroidota</taxon>
        <taxon>Flavobacteriia</taxon>
        <taxon>Flavobacteriales</taxon>
        <taxon>Flavobacteriaceae</taxon>
        <taxon>Gelidibacter</taxon>
    </lineage>
</organism>
<dbReference type="InterPro" id="IPR046290">
    <property type="entry name" value="DUF6327"/>
</dbReference>
<reference evidence="1 2" key="1">
    <citation type="submission" date="2019-03" db="EMBL/GenBank/DDBJ databases">
        <title>Genomic Encyclopedia of Archaeal and Bacterial Type Strains, Phase II (KMG-II): from individual species to whole genera.</title>
        <authorList>
            <person name="Goeker M."/>
        </authorList>
    </citation>
    <scope>NUCLEOTIDE SEQUENCE [LARGE SCALE GENOMIC DNA]</scope>
    <source>
        <strain evidence="1 2">DSM 28135</strain>
    </source>
</reference>
<evidence type="ECO:0000313" key="1">
    <source>
        <dbReference type="EMBL" id="TDU39567.1"/>
    </source>
</evidence>
<dbReference type="EMBL" id="SOBW01000008">
    <property type="protein sequence ID" value="TDU39567.1"/>
    <property type="molecule type" value="Genomic_DNA"/>
</dbReference>
<dbReference type="OrthoDB" id="1149272at2"/>
<dbReference type="RefSeq" id="WP_133757638.1">
    <property type="nucleotide sequence ID" value="NZ_SOBW01000008.1"/>
</dbReference>
<sequence>MKTYQSFDEIEYDLNKLKLERQIAWEELKGVKHQFQEDIQPLNWVSSGLKFAGKYGIFVILKKLFRK</sequence>
<dbReference type="AlphaFoldDB" id="A0A4R7PX90"/>
<comment type="caution">
    <text evidence="1">The sequence shown here is derived from an EMBL/GenBank/DDBJ whole genome shotgun (WGS) entry which is preliminary data.</text>
</comment>
<protein>
    <recommendedName>
        <fullName evidence="3">Glutaminyl-tRNA synthetase</fullName>
    </recommendedName>
</protein>
<evidence type="ECO:0008006" key="3">
    <source>
        <dbReference type="Google" id="ProtNLM"/>
    </source>
</evidence>
<dbReference type="Pfam" id="PF19852">
    <property type="entry name" value="DUF6327"/>
    <property type="match status" value="1"/>
</dbReference>
<evidence type="ECO:0000313" key="2">
    <source>
        <dbReference type="Proteomes" id="UP000294689"/>
    </source>
</evidence>
<name>A0A4R7PX90_9FLAO</name>
<keyword evidence="2" id="KW-1185">Reference proteome</keyword>
<accession>A0A4R7PX90</accession>
<gene>
    <name evidence="1" type="ORF">BXY82_1594</name>
</gene>
<proteinExistence type="predicted"/>